<dbReference type="AlphaFoldDB" id="A0AAE4B773"/>
<organism evidence="1 2">
    <name type="scientific">Marimonas arenosa</name>
    <dbReference type="NCBI Taxonomy" id="1795305"/>
    <lineage>
        <taxon>Bacteria</taxon>
        <taxon>Pseudomonadati</taxon>
        <taxon>Pseudomonadota</taxon>
        <taxon>Alphaproteobacteria</taxon>
        <taxon>Rhodobacterales</taxon>
        <taxon>Paracoccaceae</taxon>
        <taxon>Marimonas</taxon>
    </lineage>
</organism>
<accession>A0AAE4B773</accession>
<dbReference type="EMBL" id="JANHAX010000007">
    <property type="protein sequence ID" value="MDQ2092074.1"/>
    <property type="molecule type" value="Genomic_DNA"/>
</dbReference>
<gene>
    <name evidence="1" type="ORF">NO357_19400</name>
</gene>
<protein>
    <submittedName>
        <fullName evidence="1">Uncharacterized protein</fullName>
    </submittedName>
</protein>
<reference evidence="1" key="2">
    <citation type="submission" date="2023-02" db="EMBL/GenBank/DDBJ databases">
        <title>'Rhodoalgimonas zhirmunskyi' gen. nov., isolated from a red alga.</title>
        <authorList>
            <person name="Nedashkovskaya O.I."/>
            <person name="Otstavnykh N.Y."/>
            <person name="Bystritskaya E.P."/>
            <person name="Balabanova L.A."/>
            <person name="Isaeva M.P."/>
        </authorList>
    </citation>
    <scope>NUCLEOTIDE SEQUENCE</scope>
    <source>
        <strain evidence="1">KCTC 52189</strain>
    </source>
</reference>
<name>A0AAE4B773_9RHOB</name>
<dbReference type="Proteomes" id="UP001226762">
    <property type="component" value="Unassembled WGS sequence"/>
</dbReference>
<dbReference type="RefSeq" id="WP_306737376.1">
    <property type="nucleotide sequence ID" value="NZ_JANHAX010000007.1"/>
</dbReference>
<evidence type="ECO:0000313" key="2">
    <source>
        <dbReference type="Proteomes" id="UP001226762"/>
    </source>
</evidence>
<comment type="caution">
    <text evidence="1">The sequence shown here is derived from an EMBL/GenBank/DDBJ whole genome shotgun (WGS) entry which is preliminary data.</text>
</comment>
<sequence length="56" mass="5975">MFKKGKNGTVRHIDSIATGVDANAAGDLWFLPSYSILSKMPVFWAVSPFAAGTSQS</sequence>
<proteinExistence type="predicted"/>
<reference evidence="1" key="1">
    <citation type="submission" date="2022-07" db="EMBL/GenBank/DDBJ databases">
        <authorList>
            <person name="Otstavnykh N."/>
            <person name="Isaeva M."/>
            <person name="Bystritskaya E."/>
        </authorList>
    </citation>
    <scope>NUCLEOTIDE SEQUENCE</scope>
    <source>
        <strain evidence="1">KCTC 52189</strain>
    </source>
</reference>
<keyword evidence="2" id="KW-1185">Reference proteome</keyword>
<evidence type="ECO:0000313" key="1">
    <source>
        <dbReference type="EMBL" id="MDQ2092074.1"/>
    </source>
</evidence>